<dbReference type="eggNOG" id="COG1668">
    <property type="taxonomic scope" value="Bacteria"/>
</dbReference>
<evidence type="ECO:0000256" key="3">
    <source>
        <dbReference type="ARBA" id="ARBA00022989"/>
    </source>
</evidence>
<feature type="domain" description="ABC-2 type transporter transmembrane" evidence="6">
    <location>
        <begin position="31"/>
        <end position="379"/>
    </location>
</feature>
<feature type="transmembrane region" description="Helical" evidence="5">
    <location>
        <begin position="235"/>
        <end position="258"/>
    </location>
</feature>
<reference evidence="7 8" key="1">
    <citation type="submission" date="2013-09" db="EMBL/GenBank/DDBJ databases">
        <title>Genome sequencing of Arenimonas composti.</title>
        <authorList>
            <person name="Chen F."/>
            <person name="Wang G."/>
        </authorList>
    </citation>
    <scope>NUCLEOTIDE SEQUENCE [LARGE SCALE GENOMIC DNA]</scope>
    <source>
        <strain evidence="7 8">TR7-09</strain>
    </source>
</reference>
<sequence>MSAARTVFWKEVIENLRDRKTVFNALVLGPLLGPVVFIMMMKFMISLQITSAEKPLELPVIGAEHAPNLVDWLRGQGVSVKDPPSDAEAAVRGGDAMMVLLIPADFATHWRRGETAQLELLFDSSDQKARAPVARIDGLLEAYGRQTTALRIAARGLHPALLRPLVVADRDIASRQQRAGQLLSFLPYLLVIGAFLGGMYLAIDTTAGERERQSLEPLLASPATRAQIVLGKLGATFGFAMTSMLLSLVAFALAFPFIPLDRLGMNVDFGPGLILRAALLMVPLVMCFAALQTIVAAYAKSYREAQTYLSLLMLLPMLPSLVLMMNPMRGELWMSAVPLLSQNVLVMEIARGETVELLRFALSFGSTLALAVLLVMLAVRIYHREQLAVSA</sequence>
<dbReference type="AlphaFoldDB" id="A0A091BGR0"/>
<comment type="caution">
    <text evidence="7">The sequence shown here is derived from an EMBL/GenBank/DDBJ whole genome shotgun (WGS) entry which is preliminary data.</text>
</comment>
<evidence type="ECO:0000313" key="7">
    <source>
        <dbReference type="EMBL" id="KFN50742.1"/>
    </source>
</evidence>
<proteinExistence type="predicted"/>
<dbReference type="Proteomes" id="UP000029391">
    <property type="component" value="Unassembled WGS sequence"/>
</dbReference>
<dbReference type="GO" id="GO:0016020">
    <property type="term" value="C:membrane"/>
    <property type="evidence" value="ECO:0007669"/>
    <property type="project" value="UniProtKB-SubCell"/>
</dbReference>
<keyword evidence="4 5" id="KW-0472">Membrane</keyword>
<name>A0A091BGR0_9GAMM</name>
<feature type="transmembrane region" description="Helical" evidence="5">
    <location>
        <begin position="308"/>
        <end position="326"/>
    </location>
</feature>
<evidence type="ECO:0000256" key="2">
    <source>
        <dbReference type="ARBA" id="ARBA00022692"/>
    </source>
</evidence>
<evidence type="ECO:0000256" key="1">
    <source>
        <dbReference type="ARBA" id="ARBA00004141"/>
    </source>
</evidence>
<dbReference type="PANTHER" id="PTHR43471">
    <property type="entry name" value="ABC TRANSPORTER PERMEASE"/>
    <property type="match status" value="1"/>
</dbReference>
<comment type="subcellular location">
    <subcellularLocation>
        <location evidence="1">Membrane</location>
        <topology evidence="1">Multi-pass membrane protein</topology>
    </subcellularLocation>
</comment>
<dbReference type="OrthoDB" id="5486437at2"/>
<organism evidence="7 8">
    <name type="scientific">Arenimonas composti TR7-09 = DSM 18010</name>
    <dbReference type="NCBI Taxonomy" id="1121013"/>
    <lineage>
        <taxon>Bacteria</taxon>
        <taxon>Pseudomonadati</taxon>
        <taxon>Pseudomonadota</taxon>
        <taxon>Gammaproteobacteria</taxon>
        <taxon>Lysobacterales</taxon>
        <taxon>Lysobacteraceae</taxon>
        <taxon>Arenimonas</taxon>
    </lineage>
</organism>
<evidence type="ECO:0000259" key="6">
    <source>
        <dbReference type="Pfam" id="PF12698"/>
    </source>
</evidence>
<dbReference type="STRING" id="1121013.GCA_000426365_02106"/>
<protein>
    <recommendedName>
        <fullName evidence="6">ABC-2 type transporter transmembrane domain-containing protein</fullName>
    </recommendedName>
</protein>
<evidence type="ECO:0000256" key="5">
    <source>
        <dbReference type="SAM" id="Phobius"/>
    </source>
</evidence>
<evidence type="ECO:0000256" key="4">
    <source>
        <dbReference type="ARBA" id="ARBA00023136"/>
    </source>
</evidence>
<dbReference type="PANTHER" id="PTHR43471:SF3">
    <property type="entry name" value="ABC TRANSPORTER PERMEASE PROTEIN NATB"/>
    <property type="match status" value="1"/>
</dbReference>
<feature type="transmembrane region" description="Helical" evidence="5">
    <location>
        <begin position="185"/>
        <end position="203"/>
    </location>
</feature>
<dbReference type="Pfam" id="PF12698">
    <property type="entry name" value="ABC2_membrane_3"/>
    <property type="match status" value="1"/>
</dbReference>
<keyword evidence="2 5" id="KW-0812">Transmembrane</keyword>
<dbReference type="RefSeq" id="WP_026817098.1">
    <property type="nucleotide sequence ID" value="NZ_AUFF01000006.1"/>
</dbReference>
<dbReference type="GO" id="GO:0140359">
    <property type="term" value="F:ABC-type transporter activity"/>
    <property type="evidence" value="ECO:0007669"/>
    <property type="project" value="InterPro"/>
</dbReference>
<accession>A0A091BGR0</accession>
<feature type="transmembrane region" description="Helical" evidence="5">
    <location>
        <begin position="21"/>
        <end position="45"/>
    </location>
</feature>
<keyword evidence="3 5" id="KW-1133">Transmembrane helix</keyword>
<keyword evidence="8" id="KW-1185">Reference proteome</keyword>
<dbReference type="EMBL" id="AWXU01000017">
    <property type="protein sequence ID" value="KFN50742.1"/>
    <property type="molecule type" value="Genomic_DNA"/>
</dbReference>
<dbReference type="InterPro" id="IPR013525">
    <property type="entry name" value="ABC2_TM"/>
</dbReference>
<evidence type="ECO:0000313" key="8">
    <source>
        <dbReference type="Proteomes" id="UP000029391"/>
    </source>
</evidence>
<feature type="transmembrane region" description="Helical" evidence="5">
    <location>
        <begin position="278"/>
        <end position="299"/>
    </location>
</feature>
<feature type="transmembrane region" description="Helical" evidence="5">
    <location>
        <begin position="357"/>
        <end position="382"/>
    </location>
</feature>
<gene>
    <name evidence="7" type="ORF">P873_06145</name>
</gene>